<feature type="compositionally biased region" description="Low complexity" evidence="1">
    <location>
        <begin position="134"/>
        <end position="150"/>
    </location>
</feature>
<feature type="region of interest" description="Disordered" evidence="1">
    <location>
        <begin position="1"/>
        <end position="155"/>
    </location>
</feature>
<sequence length="409" mass="42657">MPSEEDPLATEKAKAEDWYDALTGGADEPAADDEEDYDDDFETSPNATLRRTGLSSLASTAAKPAAAEPQAAPPAASLGPVQDNAAGSQPAPKPAPKSPAKRALVVEGETDIGDEGEPMAGTQGSMPTSPAQGSDVSSSRMMSPKSKSTSALGSHMDLKKKLASADFASVEAGVKKDPTYMIHFSNFKTGPKFSFGGRSASDFMKSSGAPAPGSYNLPQEDKAKYKSEPRFSFGGCARFGLGQSPTKKMPGPGAYNPRDPTLHMEAKVGFGSGGRSKIGAPHQNPGPGAYEARSTVGQGKMFTAGGRHPTNIGRSRSQPGPGAYSPSIGQVYNAVPKCGFGTSTRTDHAARNRNACMPGPGTYEMQNFATLGTDAPKYSTTSRRRVHDLNSYVTPGPGSYNAHVTSFGY</sequence>
<evidence type="ECO:0000256" key="1">
    <source>
        <dbReference type="SAM" id="MobiDB-lite"/>
    </source>
</evidence>
<proteinExistence type="predicted"/>
<protein>
    <submittedName>
        <fullName evidence="2">Uncharacterized protein</fullName>
    </submittedName>
</protein>
<accession>A0A7S4PSW3</accession>
<dbReference type="PANTHER" id="PTHR21580:SF28">
    <property type="entry name" value="BOREALIN N-TERMINAL DOMAIN-CONTAINING PROTEIN-RELATED"/>
    <property type="match status" value="1"/>
</dbReference>
<feature type="compositionally biased region" description="Polar residues" evidence="1">
    <location>
        <begin position="122"/>
        <end position="132"/>
    </location>
</feature>
<dbReference type="InterPro" id="IPR051291">
    <property type="entry name" value="CIMAP"/>
</dbReference>
<dbReference type="PANTHER" id="PTHR21580">
    <property type="entry name" value="SHIPPO-1-RELATED"/>
    <property type="match status" value="1"/>
</dbReference>
<dbReference type="AlphaFoldDB" id="A0A7S4PSW3"/>
<reference evidence="2" key="1">
    <citation type="submission" date="2021-01" db="EMBL/GenBank/DDBJ databases">
        <authorList>
            <person name="Corre E."/>
            <person name="Pelletier E."/>
            <person name="Niang G."/>
            <person name="Scheremetjew M."/>
            <person name="Finn R."/>
            <person name="Kale V."/>
            <person name="Holt S."/>
            <person name="Cochrane G."/>
            <person name="Meng A."/>
            <person name="Brown T."/>
            <person name="Cohen L."/>
        </authorList>
    </citation>
    <scope>NUCLEOTIDE SEQUENCE</scope>
    <source>
        <strain evidence="2">CCMP3105</strain>
    </source>
</reference>
<name>A0A7S4PSW3_9DINO</name>
<feature type="region of interest" description="Disordered" evidence="1">
    <location>
        <begin position="303"/>
        <end position="324"/>
    </location>
</feature>
<dbReference type="InterPro" id="IPR010736">
    <property type="entry name" value="SHIPPO-rpt"/>
</dbReference>
<dbReference type="EMBL" id="HBNR01001442">
    <property type="protein sequence ID" value="CAE4561400.1"/>
    <property type="molecule type" value="Transcribed_RNA"/>
</dbReference>
<gene>
    <name evidence="2" type="ORF">AMON00008_LOCUS1019</name>
</gene>
<feature type="compositionally biased region" description="Low complexity" evidence="1">
    <location>
        <begin position="55"/>
        <end position="77"/>
    </location>
</feature>
<evidence type="ECO:0000313" key="2">
    <source>
        <dbReference type="EMBL" id="CAE4561400.1"/>
    </source>
</evidence>
<feature type="compositionally biased region" description="Acidic residues" evidence="1">
    <location>
        <begin position="108"/>
        <end position="117"/>
    </location>
</feature>
<organism evidence="2">
    <name type="scientific">Alexandrium monilatum</name>
    <dbReference type="NCBI Taxonomy" id="311494"/>
    <lineage>
        <taxon>Eukaryota</taxon>
        <taxon>Sar</taxon>
        <taxon>Alveolata</taxon>
        <taxon>Dinophyceae</taxon>
        <taxon>Gonyaulacales</taxon>
        <taxon>Pyrocystaceae</taxon>
        <taxon>Alexandrium</taxon>
    </lineage>
</organism>
<dbReference type="Pfam" id="PF07004">
    <property type="entry name" value="SHIPPO-rpt"/>
    <property type="match status" value="7"/>
</dbReference>
<feature type="compositionally biased region" description="Acidic residues" evidence="1">
    <location>
        <begin position="29"/>
        <end position="42"/>
    </location>
</feature>